<dbReference type="InterPro" id="IPR030972">
    <property type="entry name" value="UrcA_uranyl"/>
</dbReference>
<dbReference type="NCBIfam" id="TIGR04433">
    <property type="entry name" value="UrcA_uranyl"/>
    <property type="match status" value="1"/>
</dbReference>
<evidence type="ECO:0000313" key="2">
    <source>
        <dbReference type="EMBL" id="SFS01192.1"/>
    </source>
</evidence>
<evidence type="ECO:0000256" key="1">
    <source>
        <dbReference type="SAM" id="SignalP"/>
    </source>
</evidence>
<dbReference type="RefSeq" id="WP_165611304.1">
    <property type="nucleotide sequence ID" value="NZ_FOZG01000002.1"/>
</dbReference>
<reference evidence="2 3" key="1">
    <citation type="submission" date="2016-10" db="EMBL/GenBank/DDBJ databases">
        <authorList>
            <person name="de Groot N.N."/>
        </authorList>
    </citation>
    <scope>NUCLEOTIDE SEQUENCE [LARGE SCALE GENOMIC DNA]</scope>
    <source>
        <strain evidence="2 3">S5-249</strain>
    </source>
</reference>
<dbReference type="Proteomes" id="UP000198824">
    <property type="component" value="Unassembled WGS sequence"/>
</dbReference>
<keyword evidence="1" id="KW-0732">Signal</keyword>
<dbReference type="EMBL" id="FOZG01000002">
    <property type="protein sequence ID" value="SFS01192.1"/>
    <property type="molecule type" value="Genomic_DNA"/>
</dbReference>
<evidence type="ECO:0000313" key="3">
    <source>
        <dbReference type="Proteomes" id="UP000198824"/>
    </source>
</evidence>
<feature type="signal peptide" evidence="1">
    <location>
        <begin position="1"/>
        <end position="23"/>
    </location>
</feature>
<dbReference type="AlphaFoldDB" id="A0A1I6LCI5"/>
<keyword evidence="3" id="KW-1185">Reference proteome</keyword>
<gene>
    <name evidence="2" type="ORF">SAMN05192580_2575</name>
</gene>
<name>A0A1I6LCI5_9SPHN</name>
<sequence>MFTRFIAKAMLVPVALVAAAANAAPAADSEGVSRTVSYADLDLSSQKGAATLERRIRLAANSICGAGQRAPISMMAKANECRDAAIASAEPQVQIVLAQAARGERYASASDAVITLAGN</sequence>
<proteinExistence type="predicted"/>
<feature type="chain" id="PRO_5011442339" evidence="1">
    <location>
        <begin position="24"/>
        <end position="119"/>
    </location>
</feature>
<accession>A0A1I6LCI5</accession>
<protein>
    <submittedName>
        <fullName evidence="2">UrcA family protein</fullName>
    </submittedName>
</protein>
<organism evidence="2 3">
    <name type="scientific">Sphingomonas jatrophae</name>
    <dbReference type="NCBI Taxonomy" id="1166337"/>
    <lineage>
        <taxon>Bacteria</taxon>
        <taxon>Pseudomonadati</taxon>
        <taxon>Pseudomonadota</taxon>
        <taxon>Alphaproteobacteria</taxon>
        <taxon>Sphingomonadales</taxon>
        <taxon>Sphingomonadaceae</taxon>
        <taxon>Sphingomonas</taxon>
    </lineage>
</organism>